<dbReference type="RefSeq" id="WP_152731039.1">
    <property type="nucleotide sequence ID" value="NZ_JAABOZ010000001.1"/>
</dbReference>
<comment type="caution">
    <text evidence="2">The sequence shown here is derived from an EMBL/GenBank/DDBJ whole genome shotgun (WGS) entry which is preliminary data.</text>
</comment>
<name>A0A7K3WDR2_9ACTN</name>
<dbReference type="EMBL" id="JAAGWK010000015">
    <property type="protein sequence ID" value="NEL54621.1"/>
    <property type="molecule type" value="Genomic_DNA"/>
</dbReference>
<evidence type="ECO:0000313" key="3">
    <source>
        <dbReference type="Proteomes" id="UP000470470"/>
    </source>
</evidence>
<sequence length="180" mass="18784">MTTTRRTRIALPLTLAVLGIGAAGLAATTAHAEDAPGATGSAPYAGQGARGLADCFDDRDVPYRVEQTDEGESLTPIGANNPGVAARMQECVEVTTPPVDPATEAYQYAVTAGIVDCLRDRGWSIRVNSDDDTLGSTAGRDVTRYEVQPAELLDTPEYRTDSTACTTQAEGALSIPAPPT</sequence>
<dbReference type="Proteomes" id="UP000470470">
    <property type="component" value="Unassembled WGS sequence"/>
</dbReference>
<gene>
    <name evidence="2" type="ORF">G1H19_11475</name>
</gene>
<organism evidence="2 3">
    <name type="scientific">Goekera deserti</name>
    <dbReference type="NCBI Taxonomy" id="2497753"/>
    <lineage>
        <taxon>Bacteria</taxon>
        <taxon>Bacillati</taxon>
        <taxon>Actinomycetota</taxon>
        <taxon>Actinomycetes</taxon>
        <taxon>Geodermatophilales</taxon>
        <taxon>Geodermatophilaceae</taxon>
        <taxon>Goekera</taxon>
    </lineage>
</organism>
<proteinExistence type="predicted"/>
<protein>
    <recommendedName>
        <fullName evidence="4">Secreted protein</fullName>
    </recommendedName>
</protein>
<evidence type="ECO:0000313" key="2">
    <source>
        <dbReference type="EMBL" id="NEL54621.1"/>
    </source>
</evidence>
<keyword evidence="3" id="KW-1185">Reference proteome</keyword>
<accession>A0A7K3WDR2</accession>
<evidence type="ECO:0008006" key="4">
    <source>
        <dbReference type="Google" id="ProtNLM"/>
    </source>
</evidence>
<feature type="chain" id="PRO_5029837156" description="Secreted protein" evidence="1">
    <location>
        <begin position="33"/>
        <end position="180"/>
    </location>
</feature>
<evidence type="ECO:0000256" key="1">
    <source>
        <dbReference type="SAM" id="SignalP"/>
    </source>
</evidence>
<dbReference type="AlphaFoldDB" id="A0A7K3WDR2"/>
<feature type="signal peptide" evidence="1">
    <location>
        <begin position="1"/>
        <end position="32"/>
    </location>
</feature>
<reference evidence="2 3" key="1">
    <citation type="submission" date="2020-02" db="EMBL/GenBank/DDBJ databases">
        <title>The whole genome sequence of CPCC 205119.</title>
        <authorList>
            <person name="Jiang Z."/>
        </authorList>
    </citation>
    <scope>NUCLEOTIDE SEQUENCE [LARGE SCALE GENOMIC DNA]</scope>
    <source>
        <strain evidence="2 3">CPCC 205119</strain>
    </source>
</reference>
<keyword evidence="1" id="KW-0732">Signal</keyword>